<evidence type="ECO:0000313" key="4">
    <source>
        <dbReference type="Proteomes" id="UP000036987"/>
    </source>
</evidence>
<evidence type="ECO:0000259" key="2">
    <source>
        <dbReference type="Pfam" id="PF08729"/>
    </source>
</evidence>
<organism evidence="3 4">
    <name type="scientific">Zostera marina</name>
    <name type="common">Eelgrass</name>
    <dbReference type="NCBI Taxonomy" id="29655"/>
    <lineage>
        <taxon>Eukaryota</taxon>
        <taxon>Viridiplantae</taxon>
        <taxon>Streptophyta</taxon>
        <taxon>Embryophyta</taxon>
        <taxon>Tracheophyta</taxon>
        <taxon>Spermatophyta</taxon>
        <taxon>Magnoliopsida</taxon>
        <taxon>Liliopsida</taxon>
        <taxon>Zosteraceae</taxon>
        <taxon>Zostera</taxon>
    </lineage>
</organism>
<accession>A0A0K9PP43</accession>
<feature type="region of interest" description="Disordered" evidence="1">
    <location>
        <begin position="67"/>
        <end position="88"/>
    </location>
</feature>
<keyword evidence="4" id="KW-1185">Reference proteome</keyword>
<feature type="compositionally biased region" description="Polar residues" evidence="1">
    <location>
        <begin position="67"/>
        <end position="81"/>
    </location>
</feature>
<protein>
    <recommendedName>
        <fullName evidence="2">Hpc2-related domain-containing protein</fullName>
    </recommendedName>
</protein>
<evidence type="ECO:0000256" key="1">
    <source>
        <dbReference type="SAM" id="MobiDB-lite"/>
    </source>
</evidence>
<dbReference type="OMA" id="HMINIEM"/>
<dbReference type="AlphaFoldDB" id="A0A0K9PP43"/>
<dbReference type="PANTHER" id="PTHR21669:SF28">
    <property type="entry name" value="YEMANUCLEIN"/>
    <property type="match status" value="1"/>
</dbReference>
<comment type="caution">
    <text evidence="3">The sequence shown here is derived from an EMBL/GenBank/DDBJ whole genome shotgun (WGS) entry which is preliminary data.</text>
</comment>
<sequence>MENKLNKGKAVVVVAPFDKFDPSSSSPAVPAPAETYRSRRFHVELNPDETTIVDWKQLCEEDDRKNAATQADSALNQTVGSENKDNQLPKRMDGLIKKIENLYVNPFDGKKGEYASVPDSDQYDTEDSFIDDSELDDYFIVDKSATKYDGYYINRGKLDILDSPQNMEVTDIPRENRNALGKNAPIEKKRVSSSLGYHEKPHQKVKHLKNNASGDPEQGNEDFLERAILELEYLVAESQKAKLMDDREAKGSQKNISISPHIIIHQLAKVVRFADIQGIATCAIFADRMIKILGDVMGPQTVKNRLKEMLRLGQLWKQKNAIKFQKIRGEVIEMIHDWMESTGFMELHIVSDDLHIISDDLHMINIEMGEKLYQLYSVKIEGMEKKKKQAQSNKIYEELAKLWPDGYMNKDVIKKAVKRAKYQKRAVRKRSRQMAEEVSFIQATPIAAAYPNSNPMLGFRPCSNKGKGIINYNNDGKESRPRKKRIEKTSFDYNYPEDISKITHVIALPSPNLPQIYKQQ</sequence>
<dbReference type="Pfam" id="PF08729">
    <property type="entry name" value="HUN"/>
    <property type="match status" value="1"/>
</dbReference>
<dbReference type="PANTHER" id="PTHR21669">
    <property type="entry name" value="CAPZ-INTERACTING PROTEIN AND RELATED PROTEINS"/>
    <property type="match status" value="1"/>
</dbReference>
<dbReference type="OrthoDB" id="68076at2759"/>
<reference evidence="4" key="1">
    <citation type="journal article" date="2016" name="Nature">
        <title>The genome of the seagrass Zostera marina reveals angiosperm adaptation to the sea.</title>
        <authorList>
            <person name="Olsen J.L."/>
            <person name="Rouze P."/>
            <person name="Verhelst B."/>
            <person name="Lin Y.-C."/>
            <person name="Bayer T."/>
            <person name="Collen J."/>
            <person name="Dattolo E."/>
            <person name="De Paoli E."/>
            <person name="Dittami S."/>
            <person name="Maumus F."/>
            <person name="Michel G."/>
            <person name="Kersting A."/>
            <person name="Lauritano C."/>
            <person name="Lohaus R."/>
            <person name="Toepel M."/>
            <person name="Tonon T."/>
            <person name="Vanneste K."/>
            <person name="Amirebrahimi M."/>
            <person name="Brakel J."/>
            <person name="Bostroem C."/>
            <person name="Chovatia M."/>
            <person name="Grimwood J."/>
            <person name="Jenkins J.W."/>
            <person name="Jueterbock A."/>
            <person name="Mraz A."/>
            <person name="Stam W.T."/>
            <person name="Tice H."/>
            <person name="Bornberg-Bauer E."/>
            <person name="Green P.J."/>
            <person name="Pearson G.A."/>
            <person name="Procaccini G."/>
            <person name="Duarte C.M."/>
            <person name="Schmutz J."/>
            <person name="Reusch T.B.H."/>
            <person name="Van de Peer Y."/>
        </authorList>
    </citation>
    <scope>NUCLEOTIDE SEQUENCE [LARGE SCALE GENOMIC DNA]</scope>
    <source>
        <strain evidence="4">cv. Finnish</strain>
    </source>
</reference>
<dbReference type="GO" id="GO:0005634">
    <property type="term" value="C:nucleus"/>
    <property type="evidence" value="ECO:0000318"/>
    <property type="project" value="GO_Central"/>
</dbReference>
<gene>
    <name evidence="3" type="ORF">ZOSMA_195G00320</name>
</gene>
<dbReference type="Proteomes" id="UP000036987">
    <property type="component" value="Unassembled WGS sequence"/>
</dbReference>
<dbReference type="InterPro" id="IPR014840">
    <property type="entry name" value="HRD"/>
</dbReference>
<proteinExistence type="predicted"/>
<dbReference type="EMBL" id="LFYR01000714">
    <property type="protein sequence ID" value="KMZ70736.1"/>
    <property type="molecule type" value="Genomic_DNA"/>
</dbReference>
<name>A0A0K9PP43_ZOSMR</name>
<evidence type="ECO:0000313" key="3">
    <source>
        <dbReference type="EMBL" id="KMZ70736.1"/>
    </source>
</evidence>
<dbReference type="GO" id="GO:0006325">
    <property type="term" value="P:chromatin organization"/>
    <property type="evidence" value="ECO:0000318"/>
    <property type="project" value="GO_Central"/>
</dbReference>
<feature type="domain" description="Hpc2-related" evidence="2">
    <location>
        <begin position="117"/>
        <end position="159"/>
    </location>
</feature>